<dbReference type="Pfam" id="PF00849">
    <property type="entry name" value="PseudoU_synth_2"/>
    <property type="match status" value="1"/>
</dbReference>
<evidence type="ECO:0000313" key="6">
    <source>
        <dbReference type="Proteomes" id="UP000266975"/>
    </source>
</evidence>
<feature type="domain" description="Pseudouridine synthase RsuA/RluA-like" evidence="4">
    <location>
        <begin position="94"/>
        <end position="236"/>
    </location>
</feature>
<dbReference type="EMBL" id="PTJO01000005">
    <property type="protein sequence ID" value="RNE48470.1"/>
    <property type="molecule type" value="Genomic_DNA"/>
</dbReference>
<reference evidence="5 6" key="1">
    <citation type="submission" date="2018-02" db="EMBL/GenBank/DDBJ databases">
        <title>Corynebacterium alimpuense sp. nov., a marine obligate actinomycete isolated from sediments of Valparaiso bay, Chile.</title>
        <authorList>
            <person name="Claverias F."/>
            <person name="Gonzales-Siles L."/>
            <person name="Salva-Serra F."/>
            <person name="Inganaes E."/>
            <person name="Molin K."/>
            <person name="Cumsille A."/>
            <person name="Undabarrena A."/>
            <person name="Couve E."/>
            <person name="Moore E.R.B."/>
            <person name="Gomila M."/>
            <person name="Camara B."/>
        </authorList>
    </citation>
    <scope>NUCLEOTIDE SEQUENCE [LARGE SCALE GENOMIC DNA]</scope>
    <source>
        <strain evidence="5 6">CCUG 69366</strain>
    </source>
</reference>
<dbReference type="PANTHER" id="PTHR21600:SF84">
    <property type="entry name" value="PSEUDOURIDINE SYNTHASE RSUA_RLUA-LIKE DOMAIN-CONTAINING PROTEIN"/>
    <property type="match status" value="1"/>
</dbReference>
<dbReference type="GO" id="GO:0003723">
    <property type="term" value="F:RNA binding"/>
    <property type="evidence" value="ECO:0007669"/>
    <property type="project" value="InterPro"/>
</dbReference>
<dbReference type="GO" id="GO:0140098">
    <property type="term" value="F:catalytic activity, acting on RNA"/>
    <property type="evidence" value="ECO:0007669"/>
    <property type="project" value="UniProtKB-ARBA"/>
</dbReference>
<dbReference type="PANTHER" id="PTHR21600">
    <property type="entry name" value="MITOCHONDRIAL RNA PSEUDOURIDINE SYNTHASE"/>
    <property type="match status" value="1"/>
</dbReference>
<dbReference type="InterPro" id="IPR006224">
    <property type="entry name" value="PsdUridine_synth_RluA-like_CS"/>
</dbReference>
<name>A0A3M8K5U2_9CORY</name>
<comment type="catalytic activity">
    <reaction evidence="1">
        <text>a uridine in RNA = a pseudouridine in RNA</text>
        <dbReference type="Rhea" id="RHEA:48348"/>
        <dbReference type="Rhea" id="RHEA-COMP:12068"/>
        <dbReference type="Rhea" id="RHEA-COMP:12069"/>
        <dbReference type="ChEBI" id="CHEBI:65314"/>
        <dbReference type="ChEBI" id="CHEBI:65315"/>
    </reaction>
</comment>
<dbReference type="Proteomes" id="UP000266975">
    <property type="component" value="Unassembled WGS sequence"/>
</dbReference>
<dbReference type="GO" id="GO:0000455">
    <property type="term" value="P:enzyme-directed rRNA pseudouridine synthesis"/>
    <property type="evidence" value="ECO:0007669"/>
    <property type="project" value="TreeGrafter"/>
</dbReference>
<keyword evidence="6" id="KW-1185">Reference proteome</keyword>
<gene>
    <name evidence="5" type="ORF">C5L39_08175</name>
</gene>
<evidence type="ECO:0000313" key="5">
    <source>
        <dbReference type="EMBL" id="RNE48470.1"/>
    </source>
</evidence>
<dbReference type="PROSITE" id="PS01129">
    <property type="entry name" value="PSI_RLU"/>
    <property type="match status" value="1"/>
</dbReference>
<dbReference type="InterPro" id="IPR020103">
    <property type="entry name" value="PsdUridine_synth_cat_dom_sf"/>
</dbReference>
<accession>A0A3M8K5U2</accession>
<evidence type="ECO:0000256" key="3">
    <source>
        <dbReference type="ARBA" id="ARBA00033164"/>
    </source>
</evidence>
<sequence>MSVSTPPWPVLLRLPRPPIPAQAGISPQRVILRGVVPETPELFAGQAGDSPFPPGQRLLPGTVLQQAIPAWFHPEVPAEPEIPFNYELIHIDDDLVVVDKPHFLPSTSNGRIVRETVQTRLRLHFGQDEIVALHRLDRLTSGVLICSRRAATRGAYQRLFQERAVHKTYLAQVHGTPPEGQAKLDLHKIPGRRDVQVVANGQGKPTVTSFRPVGKNLVEVEPLTGHTHQIRAVLNHLGAPIVGDDTYPVDRGLALYDFSTPLHLWATKVSLNDPFSGDHRVFYSRRPLPR</sequence>
<dbReference type="InterPro" id="IPR006145">
    <property type="entry name" value="PsdUridine_synth_RsuA/RluA"/>
</dbReference>
<dbReference type="Gene3D" id="3.30.2350.10">
    <property type="entry name" value="Pseudouridine synthase"/>
    <property type="match status" value="1"/>
</dbReference>
<evidence type="ECO:0000256" key="1">
    <source>
        <dbReference type="ARBA" id="ARBA00000073"/>
    </source>
</evidence>
<dbReference type="SUPFAM" id="SSF55120">
    <property type="entry name" value="Pseudouridine synthase"/>
    <property type="match status" value="1"/>
</dbReference>
<organism evidence="5 6">
    <name type="scientific">Corynebacterium alimapuense</name>
    <dbReference type="NCBI Taxonomy" id="1576874"/>
    <lineage>
        <taxon>Bacteria</taxon>
        <taxon>Bacillati</taxon>
        <taxon>Actinomycetota</taxon>
        <taxon>Actinomycetes</taxon>
        <taxon>Mycobacteriales</taxon>
        <taxon>Corynebacteriaceae</taxon>
        <taxon>Corynebacterium</taxon>
    </lineage>
</organism>
<dbReference type="GO" id="GO:0009982">
    <property type="term" value="F:pseudouridine synthase activity"/>
    <property type="evidence" value="ECO:0007669"/>
    <property type="project" value="InterPro"/>
</dbReference>
<dbReference type="InterPro" id="IPR050188">
    <property type="entry name" value="RluA_PseudoU_synthase"/>
</dbReference>
<dbReference type="OrthoDB" id="9807829at2"/>
<evidence type="ECO:0000256" key="2">
    <source>
        <dbReference type="ARBA" id="ARBA00031870"/>
    </source>
</evidence>
<evidence type="ECO:0000259" key="4">
    <source>
        <dbReference type="Pfam" id="PF00849"/>
    </source>
</evidence>
<proteinExistence type="predicted"/>
<dbReference type="AlphaFoldDB" id="A0A3M8K5U2"/>
<comment type="caution">
    <text evidence="5">The sequence shown here is derived from an EMBL/GenBank/DDBJ whole genome shotgun (WGS) entry which is preliminary data.</text>
</comment>
<protein>
    <recommendedName>
        <fullName evidence="2">RNA pseudouridylate synthase</fullName>
    </recommendedName>
    <alternativeName>
        <fullName evidence="3">RNA-uridine isomerase</fullName>
    </alternativeName>
</protein>